<dbReference type="Proteomes" id="UP000887566">
    <property type="component" value="Unplaced"/>
</dbReference>
<organism evidence="2 3">
    <name type="scientific">Plectus sambesii</name>
    <dbReference type="NCBI Taxonomy" id="2011161"/>
    <lineage>
        <taxon>Eukaryota</taxon>
        <taxon>Metazoa</taxon>
        <taxon>Ecdysozoa</taxon>
        <taxon>Nematoda</taxon>
        <taxon>Chromadorea</taxon>
        <taxon>Plectida</taxon>
        <taxon>Plectina</taxon>
        <taxon>Plectoidea</taxon>
        <taxon>Plectidae</taxon>
        <taxon>Plectus</taxon>
    </lineage>
</organism>
<keyword evidence="2" id="KW-1185">Reference proteome</keyword>
<proteinExistence type="predicted"/>
<reference evidence="3" key="1">
    <citation type="submission" date="2022-11" db="UniProtKB">
        <authorList>
            <consortium name="WormBaseParasite"/>
        </authorList>
    </citation>
    <scope>IDENTIFICATION</scope>
</reference>
<dbReference type="WBParaSite" id="PSAMB.scaffold5973size10454.g27704.t1">
    <property type="protein sequence ID" value="PSAMB.scaffold5973size10454.g27704.t1"/>
    <property type="gene ID" value="PSAMB.scaffold5973size10454.g27704"/>
</dbReference>
<protein>
    <submittedName>
        <fullName evidence="3">DUF908 domain-containing protein</fullName>
    </submittedName>
</protein>
<evidence type="ECO:0000259" key="1">
    <source>
        <dbReference type="Pfam" id="PF06012"/>
    </source>
</evidence>
<evidence type="ECO:0000313" key="3">
    <source>
        <dbReference type="WBParaSite" id="PSAMB.scaffold5973size10454.g27704.t1"/>
    </source>
</evidence>
<evidence type="ECO:0000313" key="2">
    <source>
        <dbReference type="Proteomes" id="UP000887566"/>
    </source>
</evidence>
<feature type="domain" description="DUF908" evidence="1">
    <location>
        <begin position="97"/>
        <end position="176"/>
    </location>
</feature>
<sequence>MKIDRAALRRPCTAELLPKCAELIEELKTLNDAAFVARLATISDWHTGFGKTELARWADVLDKCDAVLERAAQSRTPGSHQLMVDSPDAAPLRSATIVVLKFTALLFENTFTRSMYSSADRLLALLDAGNIEVVTEVLRLFYVMSKRSRFLSQQLSESDQKRLTGRLSSIAESWGGRFRNLTLSDCCTPGVKLGSVLPISYQSKEGTKLIESVEV</sequence>
<dbReference type="InterPro" id="IPR010309">
    <property type="entry name" value="E3_Ub_ligase_DUF908"/>
</dbReference>
<dbReference type="Pfam" id="PF06012">
    <property type="entry name" value="DUF908"/>
    <property type="match status" value="1"/>
</dbReference>
<name>A0A914X0K1_9BILA</name>
<dbReference type="AlphaFoldDB" id="A0A914X0K1"/>
<accession>A0A914X0K1</accession>